<proteinExistence type="inferred from homology"/>
<comment type="catalytic activity">
    <reaction evidence="6 8 9">
        <text>an N-acyl-L-alpha-aminoacyl-tRNA + H2O = an N-acyl-L-amino acid + a tRNA + H(+)</text>
        <dbReference type="Rhea" id="RHEA:54448"/>
        <dbReference type="Rhea" id="RHEA-COMP:10123"/>
        <dbReference type="Rhea" id="RHEA-COMP:13883"/>
        <dbReference type="ChEBI" id="CHEBI:15377"/>
        <dbReference type="ChEBI" id="CHEBI:15378"/>
        <dbReference type="ChEBI" id="CHEBI:59874"/>
        <dbReference type="ChEBI" id="CHEBI:78442"/>
        <dbReference type="ChEBI" id="CHEBI:138191"/>
        <dbReference type="EC" id="3.1.1.29"/>
    </reaction>
</comment>
<comment type="subunit">
    <text evidence="8">Monomer.</text>
</comment>
<dbReference type="GO" id="GO:0072344">
    <property type="term" value="P:rescue of stalled ribosome"/>
    <property type="evidence" value="ECO:0007669"/>
    <property type="project" value="UniProtKB-UniRule"/>
</dbReference>
<dbReference type="FunFam" id="3.40.50.1470:FF:000001">
    <property type="entry name" value="Peptidyl-tRNA hydrolase"/>
    <property type="match status" value="1"/>
</dbReference>
<evidence type="ECO:0000256" key="7">
    <source>
        <dbReference type="ARBA" id="ARBA00050038"/>
    </source>
</evidence>
<accession>A0A5K7WUK0</accession>
<evidence type="ECO:0000256" key="2">
    <source>
        <dbReference type="ARBA" id="ARBA00022555"/>
    </source>
</evidence>
<evidence type="ECO:0000256" key="1">
    <source>
        <dbReference type="ARBA" id="ARBA00013260"/>
    </source>
</evidence>
<dbReference type="GO" id="GO:0006515">
    <property type="term" value="P:protein quality control for misfolded or incompletely synthesized proteins"/>
    <property type="evidence" value="ECO:0007669"/>
    <property type="project" value="UniProtKB-UniRule"/>
</dbReference>
<dbReference type="Gene3D" id="3.40.50.1470">
    <property type="entry name" value="Peptidyl-tRNA hydrolase"/>
    <property type="match status" value="1"/>
</dbReference>
<feature type="binding site" evidence="8">
    <location>
        <position position="17"/>
    </location>
    <ligand>
        <name>tRNA</name>
        <dbReference type="ChEBI" id="CHEBI:17843"/>
    </ligand>
</feature>
<dbReference type="InterPro" id="IPR018171">
    <property type="entry name" value="Pept_tRNA_hydro_CS"/>
</dbReference>
<dbReference type="PANTHER" id="PTHR17224:SF1">
    <property type="entry name" value="PEPTIDYL-TRNA HYDROLASE"/>
    <property type="match status" value="1"/>
</dbReference>
<keyword evidence="4 8" id="KW-0694">RNA-binding</keyword>
<dbReference type="InterPro" id="IPR036416">
    <property type="entry name" value="Pept_tRNA_hydro_sf"/>
</dbReference>
<dbReference type="AlphaFoldDB" id="A0A5K7WUK0"/>
<feature type="binding site" evidence="8">
    <location>
        <position position="115"/>
    </location>
    <ligand>
        <name>tRNA</name>
        <dbReference type="ChEBI" id="CHEBI:17843"/>
    </ligand>
</feature>
<dbReference type="HAMAP" id="MF_00083">
    <property type="entry name" value="Pept_tRNA_hydro_bact"/>
    <property type="match status" value="1"/>
</dbReference>
<evidence type="ECO:0000313" key="11">
    <source>
        <dbReference type="EMBL" id="BBN97359.1"/>
    </source>
</evidence>
<dbReference type="Proteomes" id="UP000326951">
    <property type="component" value="Chromosome"/>
</dbReference>
<dbReference type="Pfam" id="PF01195">
    <property type="entry name" value="Pept_tRNA_hydro"/>
    <property type="match status" value="1"/>
</dbReference>
<comment type="subcellular location">
    <subcellularLocation>
        <location evidence="8">Cytoplasm</location>
    </subcellularLocation>
</comment>
<dbReference type="SUPFAM" id="SSF53178">
    <property type="entry name" value="Peptidyl-tRNA hydrolase-like"/>
    <property type="match status" value="1"/>
</dbReference>
<dbReference type="PANTHER" id="PTHR17224">
    <property type="entry name" value="PEPTIDYL-TRNA HYDROLASE"/>
    <property type="match status" value="1"/>
</dbReference>
<keyword evidence="2 8" id="KW-0820">tRNA-binding</keyword>
<evidence type="ECO:0000256" key="3">
    <source>
        <dbReference type="ARBA" id="ARBA00022801"/>
    </source>
</evidence>
<evidence type="ECO:0000256" key="8">
    <source>
        <dbReference type="HAMAP-Rule" id="MF_00083"/>
    </source>
</evidence>
<evidence type="ECO:0000313" key="12">
    <source>
        <dbReference type="Proteomes" id="UP000326951"/>
    </source>
</evidence>
<feature type="active site" description="Proton acceptor" evidence="8">
    <location>
        <position position="22"/>
    </location>
</feature>
<dbReference type="NCBIfam" id="TIGR00447">
    <property type="entry name" value="pth"/>
    <property type="match status" value="1"/>
</dbReference>
<keyword evidence="8" id="KW-0963">Cytoplasm</keyword>
<feature type="binding site" evidence="8">
    <location>
        <position position="69"/>
    </location>
    <ligand>
        <name>tRNA</name>
        <dbReference type="ChEBI" id="CHEBI:17843"/>
    </ligand>
</feature>
<dbReference type="GO" id="GO:0005737">
    <property type="term" value="C:cytoplasm"/>
    <property type="evidence" value="ECO:0007669"/>
    <property type="project" value="UniProtKB-SubCell"/>
</dbReference>
<dbReference type="InterPro" id="IPR001328">
    <property type="entry name" value="Pept_tRNA_hydro"/>
</dbReference>
<dbReference type="PROSITE" id="PS01195">
    <property type="entry name" value="PEPT_TRNA_HYDROL_1"/>
    <property type="match status" value="1"/>
</dbReference>
<name>A0A5K7WUK0_9BACL</name>
<evidence type="ECO:0000256" key="10">
    <source>
        <dbReference type="RuleBase" id="RU004320"/>
    </source>
</evidence>
<reference evidence="11 12" key="1">
    <citation type="submission" date="2019-09" db="EMBL/GenBank/DDBJ databases">
        <title>Complete genome sequence of Sporolactobacillus terrae 70-3.</title>
        <authorList>
            <person name="Tanaka N."/>
            <person name="Shiwa Y."/>
            <person name="Fujita N."/>
            <person name="Tanasupawat S."/>
        </authorList>
    </citation>
    <scope>NUCLEOTIDE SEQUENCE [LARGE SCALE GENOMIC DNA]</scope>
    <source>
        <strain evidence="11 12">70-3</strain>
    </source>
</reference>
<organism evidence="11 12">
    <name type="scientific">Sporolactobacillus terrae</name>
    <dbReference type="NCBI Taxonomy" id="269673"/>
    <lineage>
        <taxon>Bacteria</taxon>
        <taxon>Bacillati</taxon>
        <taxon>Bacillota</taxon>
        <taxon>Bacilli</taxon>
        <taxon>Bacillales</taxon>
        <taxon>Sporolactobacillaceae</taxon>
        <taxon>Sporolactobacillus</taxon>
    </lineage>
</organism>
<dbReference type="CDD" id="cd00462">
    <property type="entry name" value="PTH"/>
    <property type="match status" value="1"/>
</dbReference>
<sequence>MNTVKVIVGLGNPGSEYAHTRHNIGFEVIDYLSEQESIRLTKNKFNALFGKGKIGETDVLLVKPLTYMNASGEAVGPLLRFFKSDTDDLLVIQDDMDLPIGKIRLRQKGSAGGHNGIKSVIQHVGTQAFARIKVGIGHPQHTREAVVRYVLQGFQGDDRIAIDAAIERSASAAKAWLTQPFSQLMNMYNSNK</sequence>
<feature type="site" description="Discriminates between blocked and unblocked aminoacyl-tRNA" evidence="8">
    <location>
        <position position="12"/>
    </location>
</feature>
<evidence type="ECO:0000256" key="9">
    <source>
        <dbReference type="RuleBase" id="RU000673"/>
    </source>
</evidence>
<dbReference type="EC" id="3.1.1.29" evidence="1 8"/>
<feature type="site" description="Stabilizes the basic form of H active site to accept a proton" evidence="8">
    <location>
        <position position="94"/>
    </location>
</feature>
<keyword evidence="3 8" id="KW-0378">Hydrolase</keyword>
<evidence type="ECO:0000256" key="6">
    <source>
        <dbReference type="ARBA" id="ARBA00048707"/>
    </source>
</evidence>
<evidence type="ECO:0000256" key="5">
    <source>
        <dbReference type="ARBA" id="ARBA00038063"/>
    </source>
</evidence>
<dbReference type="GO" id="GO:0004045">
    <property type="term" value="F:peptidyl-tRNA hydrolase activity"/>
    <property type="evidence" value="ECO:0007669"/>
    <property type="project" value="UniProtKB-UniRule"/>
</dbReference>
<feature type="binding site" evidence="8">
    <location>
        <position position="67"/>
    </location>
    <ligand>
        <name>tRNA</name>
        <dbReference type="ChEBI" id="CHEBI:17843"/>
    </ligand>
</feature>
<evidence type="ECO:0000256" key="4">
    <source>
        <dbReference type="ARBA" id="ARBA00022884"/>
    </source>
</evidence>
<comment type="function">
    <text evidence="8">Hydrolyzes ribosome-free peptidyl-tRNAs (with 1 or more amino acids incorporated), which drop off the ribosome during protein synthesis, or as a result of ribosome stalling.</text>
</comment>
<dbReference type="GO" id="GO:0000049">
    <property type="term" value="F:tRNA binding"/>
    <property type="evidence" value="ECO:0007669"/>
    <property type="project" value="UniProtKB-UniRule"/>
</dbReference>
<comment type="function">
    <text evidence="8">Catalyzes the release of premature peptidyl moieties from peptidyl-tRNA molecules trapped in stalled 50S ribosomal subunits, and thus maintains levels of free tRNAs and 50S ribosomes.</text>
</comment>
<gene>
    <name evidence="8 11" type="primary">pth</name>
    <name evidence="11" type="ORF">St703_00640</name>
</gene>
<dbReference type="PROSITE" id="PS01196">
    <property type="entry name" value="PEPT_TRNA_HYDROL_2"/>
    <property type="match status" value="1"/>
</dbReference>
<comment type="similarity">
    <text evidence="5 8 10">Belongs to the PTH family.</text>
</comment>
<protein>
    <recommendedName>
        <fullName evidence="7 8">Peptidyl-tRNA hydrolase</fullName>
        <shortName evidence="8">Pth</shortName>
        <ecNumber evidence="1 8">3.1.1.29</ecNumber>
    </recommendedName>
</protein>
<dbReference type="EMBL" id="AP021853">
    <property type="protein sequence ID" value="BBN97359.1"/>
    <property type="molecule type" value="Genomic_DNA"/>
</dbReference>